<proteinExistence type="predicted"/>
<dbReference type="EMBL" id="LMAR01000033">
    <property type="protein sequence ID" value="KQK30743.1"/>
    <property type="molecule type" value="Genomic_DNA"/>
</dbReference>
<sequence length="248" mass="26892">MSAFAVGVIAFLCVFGAASIGLLLRSRLPDHHLSTDSRDAIKLATAVIGTLSALALGLLIASAKRSFDDAGAELRSSAARILLLDRVLAHYGPGAPEMRGTLRRLLEARLSKPDLDDQNTLDDGFDIEPVQDALRSLKPQTDAQRWLHSRALQLSGEIAQARWMRTETEVGGFPPAFLAFLILWLALLFGSFGLLAPRNGTVVAIFVICALSITGALVLIIDMDHPYLGFIQVSDRPLRMALERLGRP</sequence>
<dbReference type="STRING" id="53254.SAMN05660750_04111"/>
<evidence type="ECO:0000256" key="1">
    <source>
        <dbReference type="SAM" id="Phobius"/>
    </source>
</evidence>
<feature type="transmembrane region" description="Helical" evidence="1">
    <location>
        <begin position="172"/>
        <end position="196"/>
    </location>
</feature>
<evidence type="ECO:0000313" key="4">
    <source>
        <dbReference type="Proteomes" id="UP000051562"/>
    </source>
</evidence>
<dbReference type="Pfam" id="PF14023">
    <property type="entry name" value="Bestrophin-like"/>
    <property type="match status" value="1"/>
</dbReference>
<evidence type="ECO:0000313" key="3">
    <source>
        <dbReference type="EMBL" id="SKC08442.1"/>
    </source>
</evidence>
<protein>
    <recommendedName>
        <fullName evidence="6">DUF4239 domain-containing protein</fullName>
    </recommendedName>
</protein>
<keyword evidence="1" id="KW-0812">Transmembrane</keyword>
<evidence type="ECO:0000313" key="2">
    <source>
        <dbReference type="EMBL" id="KQK30743.1"/>
    </source>
</evidence>
<dbReference type="EMBL" id="FUYX01000013">
    <property type="protein sequence ID" value="SKC08442.1"/>
    <property type="molecule type" value="Genomic_DNA"/>
</dbReference>
<keyword evidence="1" id="KW-0472">Membrane</keyword>
<dbReference type="OrthoDB" id="4760162at2"/>
<reference evidence="3 5" key="2">
    <citation type="submission" date="2017-02" db="EMBL/GenBank/DDBJ databases">
        <authorList>
            <person name="Peterson S.W."/>
        </authorList>
    </citation>
    <scope>NUCLEOTIDE SEQUENCE [LARGE SCALE GENOMIC DNA]</scope>
    <source>
        <strain evidence="3 5">DSM 9653</strain>
    </source>
</reference>
<feature type="transmembrane region" description="Helical" evidence="1">
    <location>
        <begin position="43"/>
        <end position="61"/>
    </location>
</feature>
<keyword evidence="1" id="KW-1133">Transmembrane helix</keyword>
<organism evidence="2 4">
    <name type="scientific">Bosea thiooxidans</name>
    <dbReference type="NCBI Taxonomy" id="53254"/>
    <lineage>
        <taxon>Bacteria</taxon>
        <taxon>Pseudomonadati</taxon>
        <taxon>Pseudomonadota</taxon>
        <taxon>Alphaproteobacteria</taxon>
        <taxon>Hyphomicrobiales</taxon>
        <taxon>Boseaceae</taxon>
        <taxon>Bosea</taxon>
    </lineage>
</organism>
<keyword evidence="4" id="KW-1185">Reference proteome</keyword>
<dbReference type="Proteomes" id="UP000190130">
    <property type="component" value="Unassembled WGS sequence"/>
</dbReference>
<dbReference type="Proteomes" id="UP000051562">
    <property type="component" value="Unassembled WGS sequence"/>
</dbReference>
<dbReference type="InterPro" id="IPR025333">
    <property type="entry name" value="DUF4239"/>
</dbReference>
<evidence type="ECO:0008006" key="6">
    <source>
        <dbReference type="Google" id="ProtNLM"/>
    </source>
</evidence>
<dbReference type="RefSeq" id="WP_055727904.1">
    <property type="nucleotide sequence ID" value="NZ_FUYX01000013.1"/>
</dbReference>
<name>A0A0Q3I6V3_9HYPH</name>
<dbReference type="AlphaFoldDB" id="A0A0Q3I6V3"/>
<accession>A0A0Q3I6V3</accession>
<reference evidence="2 4" key="1">
    <citation type="submission" date="2015-10" db="EMBL/GenBank/DDBJ databases">
        <title>Draft genome of Bosea thiooxidans.</title>
        <authorList>
            <person name="Wang X."/>
        </authorList>
    </citation>
    <scope>NUCLEOTIDE SEQUENCE [LARGE SCALE GENOMIC DNA]</scope>
    <source>
        <strain evidence="2 4">CGMCC 9174</strain>
    </source>
</reference>
<evidence type="ECO:0000313" key="5">
    <source>
        <dbReference type="Proteomes" id="UP000190130"/>
    </source>
</evidence>
<feature type="transmembrane region" description="Helical" evidence="1">
    <location>
        <begin position="202"/>
        <end position="221"/>
    </location>
</feature>
<gene>
    <name evidence="2" type="ORF">ARD30_12400</name>
    <name evidence="3" type="ORF">SAMN05660750_04111</name>
</gene>